<dbReference type="RefSeq" id="WP_249301044.1">
    <property type="nucleotide sequence ID" value="NZ_CP060634.1"/>
</dbReference>
<keyword evidence="2" id="KW-1003">Cell membrane</keyword>
<evidence type="ECO:0000256" key="1">
    <source>
        <dbReference type="ARBA" id="ARBA00004651"/>
    </source>
</evidence>
<gene>
    <name evidence="8" type="ORF">H9Q78_08740</name>
</gene>
<keyword evidence="4 6" id="KW-1133">Transmembrane helix</keyword>
<dbReference type="KEGG" id="qdo:H9Q78_08740"/>
<accession>A0A7G9G178</accession>
<evidence type="ECO:0000313" key="8">
    <source>
        <dbReference type="EMBL" id="QNM04560.1"/>
    </source>
</evidence>
<comment type="subcellular location">
    <subcellularLocation>
        <location evidence="1">Cell membrane</location>
        <topology evidence="1">Multi-pass membrane protein</topology>
    </subcellularLocation>
</comment>
<evidence type="ECO:0000256" key="4">
    <source>
        <dbReference type="ARBA" id="ARBA00022989"/>
    </source>
</evidence>
<name>A0A7G9G178_9FIRM</name>
<evidence type="ECO:0000313" key="9">
    <source>
        <dbReference type="Proteomes" id="UP000515823"/>
    </source>
</evidence>
<feature type="transmembrane region" description="Helical" evidence="6">
    <location>
        <begin position="429"/>
        <end position="450"/>
    </location>
</feature>
<evidence type="ECO:0000256" key="2">
    <source>
        <dbReference type="ARBA" id="ARBA00022475"/>
    </source>
</evidence>
<dbReference type="InterPro" id="IPR018076">
    <property type="entry name" value="T2SS_GspF_dom"/>
</dbReference>
<protein>
    <submittedName>
        <fullName evidence="8">Type II secretion system F family protein</fullName>
    </submittedName>
</protein>
<sequence length="452" mass="52239">MGKISLFIVDRYRLLRKSCGKPAVPAKRIRRCRQLHPASDPERYLREQDGRQISQIGLLIMAGFLLYVGAAMIKKPPEPVYDLTRPEGGKGPAVYQMEVQDGRGVRLPVEITVEETVYTEQEMERKFKEAYEEVCETMLGENDSLEQIKTALTLPEKALNGLIEADWTSETRELLDDWGQIVRPQDEIPESGEEGKYRLALSYGELVSEYDVFLMVYPMEKTEEEKFLEGLKAEIRQKMEAARSDENVELPIAYGGETLEWYTQESGEKRYIVMFFPAAAVILLILGKKQRQKEKLRAREREMLLDYPELVSKFTVLVQAGMTARNVWERMVREYEGKTEKGQKPRYAYEEMRITWNQMKNGVYESAAYEEFGRRCGLHSYLKFGALLEQNLRQGTVGLAARLKKEAEEAFEDRKNVARRLGEEAETKMMLPMFMMLFVVLTVIMVPAFLSF</sequence>
<dbReference type="GO" id="GO:0005886">
    <property type="term" value="C:plasma membrane"/>
    <property type="evidence" value="ECO:0007669"/>
    <property type="project" value="UniProtKB-SubCell"/>
</dbReference>
<evidence type="ECO:0000259" key="7">
    <source>
        <dbReference type="Pfam" id="PF00482"/>
    </source>
</evidence>
<dbReference type="PANTHER" id="PTHR35007:SF2">
    <property type="entry name" value="PILUS ASSEMBLE PROTEIN"/>
    <property type="match status" value="1"/>
</dbReference>
<keyword evidence="3 6" id="KW-0812">Transmembrane</keyword>
<dbReference type="Proteomes" id="UP000515823">
    <property type="component" value="Chromosome"/>
</dbReference>
<evidence type="ECO:0000256" key="5">
    <source>
        <dbReference type="ARBA" id="ARBA00023136"/>
    </source>
</evidence>
<evidence type="ECO:0000256" key="6">
    <source>
        <dbReference type="SAM" id="Phobius"/>
    </source>
</evidence>
<dbReference type="Pfam" id="PF00482">
    <property type="entry name" value="T2SSF"/>
    <property type="match status" value="1"/>
</dbReference>
<dbReference type="AlphaFoldDB" id="A0A7G9G178"/>
<reference evidence="8 9" key="1">
    <citation type="submission" date="2020-08" db="EMBL/GenBank/DDBJ databases">
        <authorList>
            <person name="Liu C."/>
            <person name="Sun Q."/>
        </authorList>
    </citation>
    <scope>NUCLEOTIDE SEQUENCE [LARGE SCALE GENOMIC DNA]</scope>
    <source>
        <strain evidence="8 9">NSJ-38</strain>
    </source>
</reference>
<feature type="transmembrane region" description="Helical" evidence="6">
    <location>
        <begin position="271"/>
        <end position="287"/>
    </location>
</feature>
<organism evidence="8 9">
    <name type="scientific">Qiania dongpingensis</name>
    <dbReference type="NCBI Taxonomy" id="2763669"/>
    <lineage>
        <taxon>Bacteria</taxon>
        <taxon>Bacillati</taxon>
        <taxon>Bacillota</taxon>
        <taxon>Clostridia</taxon>
        <taxon>Lachnospirales</taxon>
        <taxon>Lachnospiraceae</taxon>
        <taxon>Qiania</taxon>
    </lineage>
</organism>
<keyword evidence="5 6" id="KW-0472">Membrane</keyword>
<proteinExistence type="predicted"/>
<keyword evidence="9" id="KW-1185">Reference proteome</keyword>
<evidence type="ECO:0000256" key="3">
    <source>
        <dbReference type="ARBA" id="ARBA00022692"/>
    </source>
</evidence>
<dbReference type="PANTHER" id="PTHR35007">
    <property type="entry name" value="INTEGRAL MEMBRANE PROTEIN-RELATED"/>
    <property type="match status" value="1"/>
</dbReference>
<feature type="transmembrane region" description="Helical" evidence="6">
    <location>
        <begin position="53"/>
        <end position="73"/>
    </location>
</feature>
<dbReference type="EMBL" id="CP060634">
    <property type="protein sequence ID" value="QNM04560.1"/>
    <property type="molecule type" value="Genomic_DNA"/>
</dbReference>
<feature type="domain" description="Type II secretion system protein GspF" evidence="7">
    <location>
        <begin position="314"/>
        <end position="447"/>
    </location>
</feature>